<evidence type="ECO:0000259" key="8">
    <source>
        <dbReference type="PROSITE" id="PS50111"/>
    </source>
</evidence>
<dbReference type="PRINTS" id="PR00260">
    <property type="entry name" value="CHEMTRNSDUCR"/>
</dbReference>
<protein>
    <submittedName>
        <fullName evidence="10">Methyl-accepting chemotaxis protein</fullName>
    </submittedName>
</protein>
<feature type="compositionally biased region" description="Low complexity" evidence="6">
    <location>
        <begin position="542"/>
        <end position="555"/>
    </location>
</feature>
<evidence type="ECO:0000256" key="7">
    <source>
        <dbReference type="SAM" id="Phobius"/>
    </source>
</evidence>
<dbReference type="PANTHER" id="PTHR43531">
    <property type="entry name" value="PROTEIN ICFG"/>
    <property type="match status" value="1"/>
</dbReference>
<gene>
    <name evidence="10" type="ORF">J2S41_002628</name>
</gene>
<dbReference type="InterPro" id="IPR004090">
    <property type="entry name" value="Chemotax_Me-accpt_rcpt"/>
</dbReference>
<feature type="compositionally biased region" description="Basic and acidic residues" evidence="6">
    <location>
        <begin position="556"/>
        <end position="574"/>
    </location>
</feature>
<keyword evidence="7" id="KW-0472">Membrane</keyword>
<dbReference type="SMART" id="SM00283">
    <property type="entry name" value="MA"/>
    <property type="match status" value="1"/>
</dbReference>
<organism evidence="10 11">
    <name type="scientific">Catenuloplanes atrovinosus</name>
    <dbReference type="NCBI Taxonomy" id="137266"/>
    <lineage>
        <taxon>Bacteria</taxon>
        <taxon>Bacillati</taxon>
        <taxon>Actinomycetota</taxon>
        <taxon>Actinomycetes</taxon>
        <taxon>Micromonosporales</taxon>
        <taxon>Micromonosporaceae</taxon>
        <taxon>Catenuloplanes</taxon>
    </lineage>
</organism>
<dbReference type="SUPFAM" id="SSF58104">
    <property type="entry name" value="Methyl-accepting chemotaxis protein (MCP) signaling domain"/>
    <property type="match status" value="1"/>
</dbReference>
<dbReference type="AlphaFoldDB" id="A0AAE4CBR5"/>
<proteinExistence type="inferred from homology"/>
<evidence type="ECO:0000256" key="6">
    <source>
        <dbReference type="SAM" id="MobiDB-lite"/>
    </source>
</evidence>
<keyword evidence="3 7" id="KW-1133">Transmembrane helix</keyword>
<dbReference type="RefSeq" id="WP_310367326.1">
    <property type="nucleotide sequence ID" value="NZ_JAVDYB010000001.1"/>
</dbReference>
<evidence type="ECO:0000256" key="5">
    <source>
        <dbReference type="PROSITE-ProRule" id="PRU00284"/>
    </source>
</evidence>
<accession>A0AAE4CBR5</accession>
<dbReference type="CDD" id="cd06225">
    <property type="entry name" value="HAMP"/>
    <property type="match status" value="1"/>
</dbReference>
<dbReference type="Proteomes" id="UP001183643">
    <property type="component" value="Unassembled WGS sequence"/>
</dbReference>
<evidence type="ECO:0000256" key="3">
    <source>
        <dbReference type="ARBA" id="ARBA00022989"/>
    </source>
</evidence>
<dbReference type="SMART" id="SM00304">
    <property type="entry name" value="HAMP"/>
    <property type="match status" value="1"/>
</dbReference>
<evidence type="ECO:0000256" key="1">
    <source>
        <dbReference type="ARBA" id="ARBA00022500"/>
    </source>
</evidence>
<name>A0AAE4CBR5_9ACTN</name>
<dbReference type="InterPro" id="IPR024478">
    <property type="entry name" value="HlyB_4HB_MCP"/>
</dbReference>
<dbReference type="PROSITE" id="PS50111">
    <property type="entry name" value="CHEMOTAXIS_TRANSDUC_2"/>
    <property type="match status" value="1"/>
</dbReference>
<keyword evidence="1" id="KW-0145">Chemotaxis</keyword>
<dbReference type="EMBL" id="JAVDYB010000001">
    <property type="protein sequence ID" value="MDR7275850.1"/>
    <property type="molecule type" value="Genomic_DNA"/>
</dbReference>
<dbReference type="GO" id="GO:0007165">
    <property type="term" value="P:signal transduction"/>
    <property type="evidence" value="ECO:0007669"/>
    <property type="project" value="UniProtKB-KW"/>
</dbReference>
<dbReference type="Pfam" id="PF12729">
    <property type="entry name" value="4HB_MCP_1"/>
    <property type="match status" value="1"/>
</dbReference>
<reference evidence="10" key="1">
    <citation type="submission" date="2023-07" db="EMBL/GenBank/DDBJ databases">
        <title>Sequencing the genomes of 1000 actinobacteria strains.</title>
        <authorList>
            <person name="Klenk H.-P."/>
        </authorList>
    </citation>
    <scope>NUCLEOTIDE SEQUENCE</scope>
    <source>
        <strain evidence="10">DSM 44707</strain>
    </source>
</reference>
<dbReference type="GO" id="GO:0006935">
    <property type="term" value="P:chemotaxis"/>
    <property type="evidence" value="ECO:0007669"/>
    <property type="project" value="UniProtKB-KW"/>
</dbReference>
<dbReference type="GO" id="GO:0005886">
    <property type="term" value="C:plasma membrane"/>
    <property type="evidence" value="ECO:0007669"/>
    <property type="project" value="TreeGrafter"/>
</dbReference>
<dbReference type="InterPro" id="IPR051310">
    <property type="entry name" value="MCP_chemotaxis"/>
</dbReference>
<keyword evidence="11" id="KW-1185">Reference proteome</keyword>
<comment type="caution">
    <text evidence="10">The sequence shown here is derived from an EMBL/GenBank/DDBJ whole genome shotgun (WGS) entry which is preliminary data.</text>
</comment>
<evidence type="ECO:0000256" key="2">
    <source>
        <dbReference type="ARBA" id="ARBA00022692"/>
    </source>
</evidence>
<dbReference type="GO" id="GO:0004888">
    <property type="term" value="F:transmembrane signaling receptor activity"/>
    <property type="evidence" value="ECO:0007669"/>
    <property type="project" value="InterPro"/>
</dbReference>
<dbReference type="FunFam" id="1.10.287.950:FF:000001">
    <property type="entry name" value="Methyl-accepting chemotaxis sensory transducer"/>
    <property type="match status" value="1"/>
</dbReference>
<feature type="transmembrane region" description="Helical" evidence="7">
    <location>
        <begin position="200"/>
        <end position="220"/>
    </location>
</feature>
<feature type="region of interest" description="Disordered" evidence="6">
    <location>
        <begin position="512"/>
        <end position="574"/>
    </location>
</feature>
<dbReference type="Pfam" id="PF00672">
    <property type="entry name" value="HAMP"/>
    <property type="match status" value="1"/>
</dbReference>
<feature type="domain" description="HAMP" evidence="9">
    <location>
        <begin position="222"/>
        <end position="274"/>
    </location>
</feature>
<dbReference type="InterPro" id="IPR004089">
    <property type="entry name" value="MCPsignal_dom"/>
</dbReference>
<evidence type="ECO:0000313" key="11">
    <source>
        <dbReference type="Proteomes" id="UP001183643"/>
    </source>
</evidence>
<dbReference type="Pfam" id="PF00015">
    <property type="entry name" value="MCPsignal"/>
    <property type="match status" value="1"/>
</dbReference>
<comment type="similarity">
    <text evidence="4">Belongs to the methyl-accepting chemotaxis (MCP) protein family.</text>
</comment>
<dbReference type="PROSITE" id="PS50885">
    <property type="entry name" value="HAMP"/>
    <property type="match status" value="1"/>
</dbReference>
<feature type="domain" description="Methyl-accepting transducer" evidence="8">
    <location>
        <begin position="279"/>
        <end position="494"/>
    </location>
</feature>
<dbReference type="Gene3D" id="1.10.287.950">
    <property type="entry name" value="Methyl-accepting chemotaxis protein"/>
    <property type="match status" value="1"/>
</dbReference>
<sequence length="574" mass="60744">MVNTSPARPGFGFKNLSVAWKLRWMALIACVLLMVVGVVGIVQLGSAQSRLSSMYAVHLHNTKTLDEVAIAYRDARLSTRVLGMAQTKEENDAATIRVEESLAALATTWAGVEGLDIAGADADRDEIDGAFADYQQVVRDKLIPAGASNSYALFNQVVDEEVAPITNAIDESLTRLLDAEDHAAKVSTDSSASAYETARIVLIGLIVFALVFMFAMVQLITRSISRPLERTVAVLTGLAAGRLDQRLEVDSRDEVGRMGTALNSALDRLSDTVSTVIDSSAQINNAASQISGASQSLSQAATEQASSIEETTSSLEQMTAGIAQNSDNARATEEMAAQARAEALEGGEAVQKTVNAMKEITSKIGIIDDIAFQTNMLALNATIEAARAGEHGKGFAVVATEVGKLAERSQVAAQEISELASGSVETAERAGNLLNTIIPSIIRTSDLVQEIAAASGEQSTGVRQINIAMNQIGKVTEQTASSSEELAATAEEMSAQTTQLQTMMDFFTVGAPGRRPRPDYAGADFSGREHAGRMSPNGGGYYSAQGASAASGPSFSRRDQDAFAPEIEAKFDRF</sequence>
<evidence type="ECO:0000256" key="4">
    <source>
        <dbReference type="ARBA" id="ARBA00029447"/>
    </source>
</evidence>
<keyword evidence="5" id="KW-0807">Transducer</keyword>
<keyword evidence="2 7" id="KW-0812">Transmembrane</keyword>
<evidence type="ECO:0000259" key="9">
    <source>
        <dbReference type="PROSITE" id="PS50885"/>
    </source>
</evidence>
<feature type="transmembrane region" description="Helical" evidence="7">
    <location>
        <begin position="24"/>
        <end position="44"/>
    </location>
</feature>
<evidence type="ECO:0000313" key="10">
    <source>
        <dbReference type="EMBL" id="MDR7275850.1"/>
    </source>
</evidence>
<dbReference type="InterPro" id="IPR003660">
    <property type="entry name" value="HAMP_dom"/>
</dbReference>
<dbReference type="PANTHER" id="PTHR43531:SF11">
    <property type="entry name" value="METHYL-ACCEPTING CHEMOTAXIS PROTEIN 3"/>
    <property type="match status" value="1"/>
</dbReference>